<dbReference type="Proteomes" id="UP001497382">
    <property type="component" value="Unassembled WGS sequence"/>
</dbReference>
<protein>
    <recommendedName>
        <fullName evidence="1">PiggyBac transposable element-derived protein domain-containing protein</fullName>
    </recommendedName>
</protein>
<feature type="domain" description="PiggyBac transposable element-derived protein" evidence="1">
    <location>
        <begin position="320"/>
        <end position="519"/>
    </location>
</feature>
<dbReference type="AlphaFoldDB" id="A0AAV2BWD2"/>
<dbReference type="PANTHER" id="PTHR46599:SF3">
    <property type="entry name" value="PIGGYBAC TRANSPOSABLE ELEMENT-DERIVED PROTEIN 4"/>
    <property type="match status" value="1"/>
</dbReference>
<sequence>MSRLLGDLTKHDGETFYCYSCLRRFSNEILLKDHPVPYVIYADFEALIQSIQGDITKTASHIPCEYAYLIIGANGLPLKPITIYRGADAVDHFLNPLLRKRTVLAAKLHTINPMHMTTRDLENSKRNSLQLVQEMVGKRSWAMSQPLPVGDFEWVSPDEIPQQQILQHSDDATTGYILEVDLEYPPELHDLHNSYPLAPERINITPDNLSPTALEILSEMNMRPATKSENDKARLLFTDTDSLCYELITDDLNRDFEEMKQYFDFLDYPHDHPLYSVENKKKIGFFKDELNGQHCFEFVGLRSKMNSILSGKGEKQTAKGIVKKPDIELYWSRRHSTSTPFFSKIMSYRRFHLIHRYLHFSDDAKFDAKTHECPKLQKLWPVIKHLNARYQEIMTPERDVTIDESLMLFKGRLHWKQYIPLKRSRFGIKSFMLCESKSGYVYQFIIYTGKDTLFDNNYQYLCKSSQVVMTLMQPLLNKGYCLTTDNYYTSPELADILLSKRTDMYGTLKLNRKDVPKELQ</sequence>
<dbReference type="Pfam" id="PF13843">
    <property type="entry name" value="DDE_Tnp_1_7"/>
    <property type="match status" value="1"/>
</dbReference>
<accession>A0AAV2BWD2</accession>
<keyword evidence="3" id="KW-1185">Reference proteome</keyword>
<comment type="caution">
    <text evidence="2">The sequence shown here is derived from an EMBL/GenBank/DDBJ whole genome shotgun (WGS) entry which is preliminary data.</text>
</comment>
<name>A0AAV2BWD2_9ARAC</name>
<dbReference type="EMBL" id="CAXIEN010000532">
    <property type="protein sequence ID" value="CAL1300060.1"/>
    <property type="molecule type" value="Genomic_DNA"/>
</dbReference>
<dbReference type="InterPro" id="IPR029526">
    <property type="entry name" value="PGBD"/>
</dbReference>
<organism evidence="2 3">
    <name type="scientific">Larinioides sclopetarius</name>
    <dbReference type="NCBI Taxonomy" id="280406"/>
    <lineage>
        <taxon>Eukaryota</taxon>
        <taxon>Metazoa</taxon>
        <taxon>Ecdysozoa</taxon>
        <taxon>Arthropoda</taxon>
        <taxon>Chelicerata</taxon>
        <taxon>Arachnida</taxon>
        <taxon>Araneae</taxon>
        <taxon>Araneomorphae</taxon>
        <taxon>Entelegynae</taxon>
        <taxon>Araneoidea</taxon>
        <taxon>Araneidae</taxon>
        <taxon>Larinioides</taxon>
    </lineage>
</organism>
<evidence type="ECO:0000313" key="3">
    <source>
        <dbReference type="Proteomes" id="UP001497382"/>
    </source>
</evidence>
<evidence type="ECO:0000259" key="1">
    <source>
        <dbReference type="Pfam" id="PF13843"/>
    </source>
</evidence>
<dbReference type="PANTHER" id="PTHR46599">
    <property type="entry name" value="PIGGYBAC TRANSPOSABLE ELEMENT-DERIVED PROTEIN 4"/>
    <property type="match status" value="1"/>
</dbReference>
<evidence type="ECO:0000313" key="2">
    <source>
        <dbReference type="EMBL" id="CAL1300060.1"/>
    </source>
</evidence>
<proteinExistence type="predicted"/>
<reference evidence="2 3" key="1">
    <citation type="submission" date="2024-04" db="EMBL/GenBank/DDBJ databases">
        <authorList>
            <person name="Rising A."/>
            <person name="Reimegard J."/>
            <person name="Sonavane S."/>
            <person name="Akerstrom W."/>
            <person name="Nylinder S."/>
            <person name="Hedman E."/>
            <person name="Kallberg Y."/>
        </authorList>
    </citation>
    <scope>NUCLEOTIDE SEQUENCE [LARGE SCALE GENOMIC DNA]</scope>
</reference>
<gene>
    <name evidence="2" type="ORF">LARSCL_LOCUS21717</name>
</gene>